<gene>
    <name evidence="9" type="ORF">CTER_2740</name>
</gene>
<feature type="transmembrane region" description="Helical" evidence="7">
    <location>
        <begin position="245"/>
        <end position="264"/>
    </location>
</feature>
<evidence type="ECO:0000313" key="10">
    <source>
        <dbReference type="Proteomes" id="UP000014155"/>
    </source>
</evidence>
<keyword evidence="10" id="KW-1185">Reference proteome</keyword>
<keyword evidence="6 7" id="KW-0472">Membrane</keyword>
<evidence type="ECO:0000256" key="4">
    <source>
        <dbReference type="ARBA" id="ARBA00022692"/>
    </source>
</evidence>
<keyword evidence="2 7" id="KW-0813">Transport</keyword>
<feature type="transmembrane region" description="Helical" evidence="7">
    <location>
        <begin position="109"/>
        <end position="131"/>
    </location>
</feature>
<dbReference type="Pfam" id="PF00528">
    <property type="entry name" value="BPD_transp_1"/>
    <property type="match status" value="1"/>
</dbReference>
<comment type="subcellular location">
    <subcellularLocation>
        <location evidence="1 7">Cell membrane</location>
        <topology evidence="1 7">Multi-pass membrane protein</topology>
    </subcellularLocation>
</comment>
<evidence type="ECO:0000256" key="1">
    <source>
        <dbReference type="ARBA" id="ARBA00004651"/>
    </source>
</evidence>
<comment type="similarity">
    <text evidence="7">Belongs to the binding-protein-dependent transport system permease family.</text>
</comment>
<organism evidence="9 10">
    <name type="scientific">Ruminiclostridium cellobioparum subsp. termitidis CT1112</name>
    <dbReference type="NCBI Taxonomy" id="1195236"/>
    <lineage>
        <taxon>Bacteria</taxon>
        <taxon>Bacillati</taxon>
        <taxon>Bacillota</taxon>
        <taxon>Clostridia</taxon>
        <taxon>Eubacteriales</taxon>
        <taxon>Oscillospiraceae</taxon>
        <taxon>Ruminiclostridium</taxon>
    </lineage>
</organism>
<dbReference type="InterPro" id="IPR035906">
    <property type="entry name" value="MetI-like_sf"/>
</dbReference>
<feature type="transmembrane region" description="Helical" evidence="7">
    <location>
        <begin position="76"/>
        <end position="97"/>
    </location>
</feature>
<keyword evidence="9" id="KW-0762">Sugar transport</keyword>
<comment type="caution">
    <text evidence="9">The sequence shown here is derived from an EMBL/GenBank/DDBJ whole genome shotgun (WGS) entry which is preliminary data.</text>
</comment>
<dbReference type="GO" id="GO:0005886">
    <property type="term" value="C:plasma membrane"/>
    <property type="evidence" value="ECO:0007669"/>
    <property type="project" value="UniProtKB-SubCell"/>
</dbReference>
<proteinExistence type="inferred from homology"/>
<dbReference type="PROSITE" id="PS50928">
    <property type="entry name" value="ABC_TM1"/>
    <property type="match status" value="1"/>
</dbReference>
<dbReference type="EMBL" id="AORV01000038">
    <property type="protein sequence ID" value="EMS71390.1"/>
    <property type="molecule type" value="Genomic_DNA"/>
</dbReference>
<dbReference type="InterPro" id="IPR000515">
    <property type="entry name" value="MetI-like"/>
</dbReference>
<feature type="transmembrane region" description="Helical" evidence="7">
    <location>
        <begin position="12"/>
        <end position="32"/>
    </location>
</feature>
<dbReference type="PANTHER" id="PTHR43744">
    <property type="entry name" value="ABC TRANSPORTER PERMEASE PROTEIN MG189-RELATED-RELATED"/>
    <property type="match status" value="1"/>
</dbReference>
<name>S0FHX0_RUMCE</name>
<accession>S0FHX0</accession>
<sequence length="279" mass="31292">MKINDKISSILIHIVLILFSLLAIYPVFIMVAGSLKTATELSANASGFPIAPTLENYVRLFNFDSGLIVRTFSNSIFVAAAYSGLTVIIASLAGFAFAKYKFFGRDILFVMLLITMMIPAELNMTPLYLMFSKMHWLNTYKVQIFPGIANVFALFLMRQYMVTIPDSLIEAARIDGARDFKIFYRIIMPISMPSISALAILQFLSKWNEILYPKIMLTKKEIMPIMIILPTLNELDSARSVPWELVLTGCTLVTVPIIIVFLIFQDKFLSSVTLGAVKG</sequence>
<dbReference type="Gene3D" id="1.10.3720.10">
    <property type="entry name" value="MetI-like"/>
    <property type="match status" value="1"/>
</dbReference>
<dbReference type="PATRIC" id="fig|1195236.3.peg.3061"/>
<dbReference type="Proteomes" id="UP000014155">
    <property type="component" value="Unassembled WGS sequence"/>
</dbReference>
<protein>
    <submittedName>
        <fullName evidence="9">ABC-type sugar transport system, permease component</fullName>
    </submittedName>
</protein>
<feature type="transmembrane region" description="Helical" evidence="7">
    <location>
        <begin position="182"/>
        <end position="204"/>
    </location>
</feature>
<dbReference type="PANTHER" id="PTHR43744:SF12">
    <property type="entry name" value="ABC TRANSPORTER PERMEASE PROTEIN MG189-RELATED"/>
    <property type="match status" value="1"/>
</dbReference>
<keyword evidence="3" id="KW-1003">Cell membrane</keyword>
<evidence type="ECO:0000256" key="5">
    <source>
        <dbReference type="ARBA" id="ARBA00022989"/>
    </source>
</evidence>
<keyword evidence="4 7" id="KW-0812">Transmembrane</keyword>
<evidence type="ECO:0000256" key="2">
    <source>
        <dbReference type="ARBA" id="ARBA00022448"/>
    </source>
</evidence>
<feature type="transmembrane region" description="Helical" evidence="7">
    <location>
        <begin position="143"/>
        <end position="161"/>
    </location>
</feature>
<dbReference type="AlphaFoldDB" id="S0FHX0"/>
<evidence type="ECO:0000259" key="8">
    <source>
        <dbReference type="PROSITE" id="PS50928"/>
    </source>
</evidence>
<keyword evidence="5 7" id="KW-1133">Transmembrane helix</keyword>
<dbReference type="eggNOG" id="COG0395">
    <property type="taxonomic scope" value="Bacteria"/>
</dbReference>
<reference evidence="9 10" key="1">
    <citation type="journal article" date="2013" name="Genome Announc.">
        <title>Draft Genome Sequence of the Cellulolytic, Mesophilic, Anaerobic Bacterium Clostridium termitidis Strain CT1112 (DSM 5398).</title>
        <authorList>
            <person name="Lal S."/>
            <person name="Ramachandran U."/>
            <person name="Zhang X."/>
            <person name="Munir R."/>
            <person name="Sparling R."/>
            <person name="Levin D.B."/>
        </authorList>
    </citation>
    <scope>NUCLEOTIDE SEQUENCE [LARGE SCALE GENOMIC DNA]</scope>
    <source>
        <strain evidence="9 10">CT1112</strain>
    </source>
</reference>
<evidence type="ECO:0000256" key="7">
    <source>
        <dbReference type="RuleBase" id="RU363032"/>
    </source>
</evidence>
<dbReference type="SUPFAM" id="SSF161098">
    <property type="entry name" value="MetI-like"/>
    <property type="match status" value="1"/>
</dbReference>
<dbReference type="STRING" id="1195236.CTER_2740"/>
<evidence type="ECO:0000313" key="9">
    <source>
        <dbReference type="EMBL" id="EMS71390.1"/>
    </source>
</evidence>
<dbReference type="GO" id="GO:0055085">
    <property type="term" value="P:transmembrane transport"/>
    <property type="evidence" value="ECO:0007669"/>
    <property type="project" value="InterPro"/>
</dbReference>
<dbReference type="CDD" id="cd06261">
    <property type="entry name" value="TM_PBP2"/>
    <property type="match status" value="1"/>
</dbReference>
<feature type="domain" description="ABC transmembrane type-1" evidence="8">
    <location>
        <begin position="72"/>
        <end position="264"/>
    </location>
</feature>
<evidence type="ECO:0000256" key="6">
    <source>
        <dbReference type="ARBA" id="ARBA00023136"/>
    </source>
</evidence>
<evidence type="ECO:0000256" key="3">
    <source>
        <dbReference type="ARBA" id="ARBA00022475"/>
    </source>
</evidence>